<accession>A0AAV7EB16</accession>
<sequence>MIIAGVLGMTGQCYALFGYPPDWEHWKHKNGKNNASNAASNVAAIGNDKGAVNSTNGTTVGNGVETGNTFGMKQKALVVSDGLMGPLPSLTHEHHTRLLAFFGGTSSSSNSNDHLSGPSLDEID</sequence>
<evidence type="ECO:0000313" key="2">
    <source>
        <dbReference type="EMBL" id="KAG9444976.1"/>
    </source>
</evidence>
<evidence type="ECO:0000313" key="3">
    <source>
        <dbReference type="Proteomes" id="UP000825729"/>
    </source>
</evidence>
<dbReference type="AlphaFoldDB" id="A0AAV7EB16"/>
<name>A0AAV7EB16_ARIFI</name>
<organism evidence="2 3">
    <name type="scientific">Aristolochia fimbriata</name>
    <name type="common">White veined hardy Dutchman's pipe vine</name>
    <dbReference type="NCBI Taxonomy" id="158543"/>
    <lineage>
        <taxon>Eukaryota</taxon>
        <taxon>Viridiplantae</taxon>
        <taxon>Streptophyta</taxon>
        <taxon>Embryophyta</taxon>
        <taxon>Tracheophyta</taxon>
        <taxon>Spermatophyta</taxon>
        <taxon>Magnoliopsida</taxon>
        <taxon>Magnoliidae</taxon>
        <taxon>Piperales</taxon>
        <taxon>Aristolochiaceae</taxon>
        <taxon>Aristolochia</taxon>
    </lineage>
</organism>
<reference evidence="2 3" key="1">
    <citation type="submission" date="2021-07" db="EMBL/GenBank/DDBJ databases">
        <title>The Aristolochia fimbriata genome: insights into angiosperm evolution, floral development and chemical biosynthesis.</title>
        <authorList>
            <person name="Jiao Y."/>
        </authorList>
    </citation>
    <scope>NUCLEOTIDE SEQUENCE [LARGE SCALE GENOMIC DNA]</scope>
    <source>
        <strain evidence="2">IBCAS-2021</strain>
        <tissue evidence="2">Leaf</tissue>
    </source>
</reference>
<dbReference type="Proteomes" id="UP000825729">
    <property type="component" value="Unassembled WGS sequence"/>
</dbReference>
<feature type="region of interest" description="Disordered" evidence="1">
    <location>
        <begin position="102"/>
        <end position="124"/>
    </location>
</feature>
<proteinExistence type="predicted"/>
<comment type="caution">
    <text evidence="2">The sequence shown here is derived from an EMBL/GenBank/DDBJ whole genome shotgun (WGS) entry which is preliminary data.</text>
</comment>
<gene>
    <name evidence="2" type="ORF">H6P81_016316</name>
</gene>
<dbReference type="EMBL" id="JAINDJ010000006">
    <property type="protein sequence ID" value="KAG9444976.1"/>
    <property type="molecule type" value="Genomic_DNA"/>
</dbReference>
<protein>
    <submittedName>
        <fullName evidence="2">Uncharacterized protein</fullName>
    </submittedName>
</protein>
<evidence type="ECO:0000256" key="1">
    <source>
        <dbReference type="SAM" id="MobiDB-lite"/>
    </source>
</evidence>
<keyword evidence="3" id="KW-1185">Reference proteome</keyword>